<dbReference type="GO" id="GO:0020037">
    <property type="term" value="F:heme binding"/>
    <property type="evidence" value="ECO:0007669"/>
    <property type="project" value="InterPro"/>
</dbReference>
<accession>A0A6M0IKU6</accession>
<evidence type="ECO:0000313" key="2">
    <source>
        <dbReference type="EMBL" id="NEU68001.1"/>
    </source>
</evidence>
<sequence>MKGIVFTEFLEMIETKFGYSLVDQLLTETDLPSGGKYTAIGTYNHGEMVTLVTKLSQHTNIPVPDLLRVYGQYMFVTFTKKYRSLIDRSDSAFSLLHSIDHHIHVEVRKLYPDAELPHFTVEQVSDRQIYMYYTSERKLSDFALGLMDGCFAHFGEKATIRKTNLVDDGSKVLFDIVKE</sequence>
<dbReference type="InterPro" id="IPR011644">
    <property type="entry name" value="Heme_NO-bd"/>
</dbReference>
<reference evidence="2 3" key="1">
    <citation type="submission" date="2020-02" db="EMBL/GenBank/DDBJ databases">
        <title>Draft genome sequence of two Spirosoma agri KCTC 52727 and Spirosoma terrae KCTC 52035.</title>
        <authorList>
            <person name="Rojas J."/>
            <person name="Ambika Manirajan B."/>
            <person name="Ratering S."/>
            <person name="Suarez C."/>
            <person name="Schnell S."/>
        </authorList>
    </citation>
    <scope>NUCLEOTIDE SEQUENCE [LARGE SCALE GENOMIC DNA]</scope>
    <source>
        <strain evidence="2 3">KCTC 52727</strain>
    </source>
</reference>
<dbReference type="RefSeq" id="WP_164039121.1">
    <property type="nucleotide sequence ID" value="NZ_JAAGNZ010000001.1"/>
</dbReference>
<feature type="domain" description="Heme NO-binding" evidence="1">
    <location>
        <begin position="2"/>
        <end position="161"/>
    </location>
</feature>
<evidence type="ECO:0000259" key="1">
    <source>
        <dbReference type="Pfam" id="PF07700"/>
    </source>
</evidence>
<protein>
    <recommendedName>
        <fullName evidence="1">Heme NO-binding domain-containing protein</fullName>
    </recommendedName>
</protein>
<dbReference type="Proteomes" id="UP000477386">
    <property type="component" value="Unassembled WGS sequence"/>
</dbReference>
<evidence type="ECO:0000313" key="3">
    <source>
        <dbReference type="Proteomes" id="UP000477386"/>
    </source>
</evidence>
<dbReference type="EMBL" id="JAAGNZ010000001">
    <property type="protein sequence ID" value="NEU68001.1"/>
    <property type="molecule type" value="Genomic_DNA"/>
</dbReference>
<keyword evidence="3" id="KW-1185">Reference proteome</keyword>
<comment type="caution">
    <text evidence="2">The sequence shown here is derived from an EMBL/GenBank/DDBJ whole genome shotgun (WGS) entry which is preliminary data.</text>
</comment>
<dbReference type="Gene3D" id="3.90.1520.10">
    <property type="entry name" value="H-NOX domain"/>
    <property type="match status" value="1"/>
</dbReference>
<dbReference type="InterPro" id="IPR038158">
    <property type="entry name" value="H-NOX_domain_sf"/>
</dbReference>
<name>A0A6M0IKU6_9BACT</name>
<organism evidence="2 3">
    <name type="scientific">Spirosoma agri</name>
    <dbReference type="NCBI Taxonomy" id="1987381"/>
    <lineage>
        <taxon>Bacteria</taxon>
        <taxon>Pseudomonadati</taxon>
        <taxon>Bacteroidota</taxon>
        <taxon>Cytophagia</taxon>
        <taxon>Cytophagales</taxon>
        <taxon>Cytophagaceae</taxon>
        <taxon>Spirosoma</taxon>
    </lineage>
</organism>
<dbReference type="AlphaFoldDB" id="A0A6M0IKU6"/>
<dbReference type="InterPro" id="IPR024096">
    <property type="entry name" value="NO_sig/Golgi_transp_ligand-bd"/>
</dbReference>
<gene>
    <name evidence="2" type="ORF">GK091_14005</name>
</gene>
<dbReference type="Pfam" id="PF07700">
    <property type="entry name" value="HNOB"/>
    <property type="match status" value="1"/>
</dbReference>
<dbReference type="SUPFAM" id="SSF111126">
    <property type="entry name" value="Ligand-binding domain in the NO signalling and Golgi transport"/>
    <property type="match status" value="1"/>
</dbReference>
<proteinExistence type="predicted"/>